<dbReference type="NCBIfam" id="TIGR00252">
    <property type="entry name" value="YraN family protein"/>
    <property type="match status" value="1"/>
</dbReference>
<dbReference type="AlphaFoldDB" id="A0A6N7WZ91"/>
<accession>A0A6N7WZ91</accession>
<gene>
    <name evidence="3" type="ORF">FYJ71_03300</name>
</gene>
<dbReference type="Gene3D" id="3.40.1350.10">
    <property type="match status" value="1"/>
</dbReference>
<sequence>MQKHLSNYEIGKIGEDAVSLYLERTNHIVLERNYRNRLGEIDIIFVDGNTLVFGEVKTRTSNKFGEPREAIDRRKINKILAVAKVYISNKRIVNVDIRFDVFEVMYHQRKIKHIKDAYMGGGFH</sequence>
<dbReference type="SUPFAM" id="SSF52980">
    <property type="entry name" value="Restriction endonuclease-like"/>
    <property type="match status" value="1"/>
</dbReference>
<dbReference type="InterPro" id="IPR011335">
    <property type="entry name" value="Restrct_endonuc-II-like"/>
</dbReference>
<dbReference type="PANTHER" id="PTHR34039:SF1">
    <property type="entry name" value="UPF0102 PROTEIN YRAN"/>
    <property type="match status" value="1"/>
</dbReference>
<evidence type="ECO:0000313" key="4">
    <source>
        <dbReference type="Proteomes" id="UP000440713"/>
    </source>
</evidence>
<dbReference type="InterPro" id="IPR003509">
    <property type="entry name" value="UPF0102_YraN-like"/>
</dbReference>
<dbReference type="EMBL" id="VUNE01000001">
    <property type="protein sequence ID" value="MST62000.1"/>
    <property type="molecule type" value="Genomic_DNA"/>
</dbReference>
<reference evidence="3 4" key="1">
    <citation type="submission" date="2019-08" db="EMBL/GenBank/DDBJ databases">
        <title>In-depth cultivation of the pig gut microbiome towards novel bacterial diversity and tailored functional studies.</title>
        <authorList>
            <person name="Wylensek D."/>
            <person name="Hitch T.C.A."/>
            <person name="Clavel T."/>
        </authorList>
    </citation>
    <scope>NUCLEOTIDE SEQUENCE [LARGE SCALE GENOMIC DNA]</scope>
    <source>
        <strain evidence="3 4">WCA-SAB-591-4A-A</strain>
    </source>
</reference>
<comment type="similarity">
    <text evidence="1 2">Belongs to the UPF0102 family.</text>
</comment>
<dbReference type="Pfam" id="PF02021">
    <property type="entry name" value="UPF0102"/>
    <property type="match status" value="1"/>
</dbReference>
<evidence type="ECO:0000313" key="3">
    <source>
        <dbReference type="EMBL" id="MST62000.1"/>
    </source>
</evidence>
<dbReference type="RefSeq" id="WP_154537366.1">
    <property type="nucleotide sequence ID" value="NZ_VUNE01000001.1"/>
</dbReference>
<dbReference type="Proteomes" id="UP000440713">
    <property type="component" value="Unassembled WGS sequence"/>
</dbReference>
<evidence type="ECO:0000256" key="1">
    <source>
        <dbReference type="ARBA" id="ARBA00006738"/>
    </source>
</evidence>
<dbReference type="GO" id="GO:0003676">
    <property type="term" value="F:nucleic acid binding"/>
    <property type="evidence" value="ECO:0007669"/>
    <property type="project" value="InterPro"/>
</dbReference>
<dbReference type="InterPro" id="IPR011856">
    <property type="entry name" value="tRNA_endonuc-like_dom_sf"/>
</dbReference>
<evidence type="ECO:0000256" key="2">
    <source>
        <dbReference type="HAMAP-Rule" id="MF_00048"/>
    </source>
</evidence>
<keyword evidence="4" id="KW-1185">Reference proteome</keyword>
<comment type="caution">
    <text evidence="3">The sequence shown here is derived from an EMBL/GenBank/DDBJ whole genome shotgun (WGS) entry which is preliminary data.</text>
</comment>
<dbReference type="HAMAP" id="MF_00048">
    <property type="entry name" value="UPF0102"/>
    <property type="match status" value="1"/>
</dbReference>
<protein>
    <recommendedName>
        <fullName evidence="2">UPF0102 protein FYJ71_03300</fullName>
    </recommendedName>
</protein>
<name>A0A6N7WZ91_9FIRM</name>
<dbReference type="CDD" id="cd20736">
    <property type="entry name" value="PoNe_Nuclease"/>
    <property type="match status" value="1"/>
</dbReference>
<dbReference type="PANTHER" id="PTHR34039">
    <property type="entry name" value="UPF0102 PROTEIN YRAN"/>
    <property type="match status" value="1"/>
</dbReference>
<organism evidence="3 4">
    <name type="scientific">Peptostreptococcus porci</name>
    <dbReference type="NCBI Taxonomy" id="2652282"/>
    <lineage>
        <taxon>Bacteria</taxon>
        <taxon>Bacillati</taxon>
        <taxon>Bacillota</taxon>
        <taxon>Clostridia</taxon>
        <taxon>Peptostreptococcales</taxon>
        <taxon>Peptostreptococcaceae</taxon>
        <taxon>Peptostreptococcus</taxon>
    </lineage>
</organism>
<proteinExistence type="inferred from homology"/>
<dbReference type="NCBIfam" id="NF009150">
    <property type="entry name" value="PRK12497.1-3"/>
    <property type="match status" value="1"/>
</dbReference>